<proteinExistence type="predicted"/>
<evidence type="ECO:0000313" key="2">
    <source>
        <dbReference type="EMBL" id="CAL1530834.1"/>
    </source>
</evidence>
<feature type="compositionally biased region" description="Basic and acidic residues" evidence="1">
    <location>
        <begin position="148"/>
        <end position="166"/>
    </location>
</feature>
<feature type="compositionally biased region" description="Low complexity" evidence="1">
    <location>
        <begin position="219"/>
        <end position="229"/>
    </location>
</feature>
<organism evidence="2 3">
    <name type="scientific">Lymnaea stagnalis</name>
    <name type="common">Great pond snail</name>
    <name type="synonym">Helix stagnalis</name>
    <dbReference type="NCBI Taxonomy" id="6523"/>
    <lineage>
        <taxon>Eukaryota</taxon>
        <taxon>Metazoa</taxon>
        <taxon>Spiralia</taxon>
        <taxon>Lophotrochozoa</taxon>
        <taxon>Mollusca</taxon>
        <taxon>Gastropoda</taxon>
        <taxon>Heterobranchia</taxon>
        <taxon>Euthyneura</taxon>
        <taxon>Panpulmonata</taxon>
        <taxon>Hygrophila</taxon>
        <taxon>Lymnaeoidea</taxon>
        <taxon>Lymnaeidae</taxon>
        <taxon>Lymnaea</taxon>
    </lineage>
</organism>
<sequence length="244" mass="27069">GGQSSGGQSSDKQEEKVAGAEDLMQTSADSLELDNSKEESKCGAEKEAQQEESLMMVSVESAAWSMGSSGGTGHSMSESHTDSSQSHDIMQVSTESDQLKPGAGSEKTTIVSEHRTEIISEGLHHKPLSDTKSKFRKKSPTYFDVEESEKIEKRVLTDSKTKAKRESPKHHHETEEVEREDSPFLAWGPYQETKKVYTMVEWEEMKRLKREKQEREAKSSALTSSSPDLSQEDKHSSSSQSPPS</sequence>
<accession>A0AAV2HDN5</accession>
<feature type="compositionally biased region" description="Basic and acidic residues" evidence="1">
    <location>
        <begin position="207"/>
        <end position="218"/>
    </location>
</feature>
<dbReference type="EMBL" id="CAXITT010000076">
    <property type="protein sequence ID" value="CAL1530834.1"/>
    <property type="molecule type" value="Genomic_DNA"/>
</dbReference>
<protein>
    <submittedName>
        <fullName evidence="2">Uncharacterized protein</fullName>
    </submittedName>
</protein>
<gene>
    <name evidence="2" type="ORF">GSLYS_00004959001</name>
</gene>
<feature type="non-terminal residue" evidence="2">
    <location>
        <position position="1"/>
    </location>
</feature>
<feature type="region of interest" description="Disordered" evidence="1">
    <location>
        <begin position="207"/>
        <end position="244"/>
    </location>
</feature>
<dbReference type="AlphaFoldDB" id="A0AAV2HDN5"/>
<keyword evidence="3" id="KW-1185">Reference proteome</keyword>
<feature type="compositionally biased region" description="Basic and acidic residues" evidence="1">
    <location>
        <begin position="112"/>
        <end position="133"/>
    </location>
</feature>
<dbReference type="Proteomes" id="UP001497497">
    <property type="component" value="Unassembled WGS sequence"/>
</dbReference>
<feature type="compositionally biased region" description="Low complexity" evidence="1">
    <location>
        <begin position="1"/>
        <end position="10"/>
    </location>
</feature>
<name>A0AAV2HDN5_LYMST</name>
<feature type="compositionally biased region" description="Polar residues" evidence="1">
    <location>
        <begin position="82"/>
        <end position="96"/>
    </location>
</feature>
<feature type="region of interest" description="Disordered" evidence="1">
    <location>
        <begin position="1"/>
        <end position="188"/>
    </location>
</feature>
<reference evidence="2 3" key="1">
    <citation type="submission" date="2024-04" db="EMBL/GenBank/DDBJ databases">
        <authorList>
            <consortium name="Genoscope - CEA"/>
            <person name="William W."/>
        </authorList>
    </citation>
    <scope>NUCLEOTIDE SEQUENCE [LARGE SCALE GENOMIC DNA]</scope>
</reference>
<comment type="caution">
    <text evidence="2">The sequence shown here is derived from an EMBL/GenBank/DDBJ whole genome shotgun (WGS) entry which is preliminary data.</text>
</comment>
<evidence type="ECO:0000256" key="1">
    <source>
        <dbReference type="SAM" id="MobiDB-lite"/>
    </source>
</evidence>
<feature type="compositionally biased region" description="Basic and acidic residues" evidence="1">
    <location>
        <begin position="34"/>
        <end position="49"/>
    </location>
</feature>
<feature type="non-terminal residue" evidence="2">
    <location>
        <position position="244"/>
    </location>
</feature>
<evidence type="ECO:0000313" key="3">
    <source>
        <dbReference type="Proteomes" id="UP001497497"/>
    </source>
</evidence>